<evidence type="ECO:0000313" key="1">
    <source>
        <dbReference type="EMBL" id="MCA5005975.1"/>
    </source>
</evidence>
<reference evidence="1" key="1">
    <citation type="submission" date="2020-10" db="EMBL/GenBank/DDBJ databases">
        <authorList>
            <person name="Lu T."/>
            <person name="Wang Q."/>
            <person name="Han X."/>
        </authorList>
    </citation>
    <scope>NUCLEOTIDE SEQUENCE</scope>
    <source>
        <strain evidence="1">WQ 366</strain>
    </source>
</reference>
<evidence type="ECO:0000313" key="2">
    <source>
        <dbReference type="Proteomes" id="UP001165302"/>
    </source>
</evidence>
<proteinExistence type="predicted"/>
<evidence type="ECO:0008006" key="3">
    <source>
        <dbReference type="Google" id="ProtNLM"/>
    </source>
</evidence>
<gene>
    <name evidence="1" type="ORF">IPZ78_12520</name>
</gene>
<dbReference type="EMBL" id="JADEYP010000024">
    <property type="protein sequence ID" value="MCA5005975.1"/>
    <property type="molecule type" value="Genomic_DNA"/>
</dbReference>
<comment type="caution">
    <text evidence="1">The sequence shown here is derived from an EMBL/GenBank/DDBJ whole genome shotgun (WGS) entry which is preliminary data.</text>
</comment>
<dbReference type="Proteomes" id="UP001165302">
    <property type="component" value="Unassembled WGS sequence"/>
</dbReference>
<accession>A0ABS7Z748</accession>
<organism evidence="1 2">
    <name type="scientific">Sphingobacterium bovistauri</name>
    <dbReference type="NCBI Taxonomy" id="2781959"/>
    <lineage>
        <taxon>Bacteria</taxon>
        <taxon>Pseudomonadati</taxon>
        <taxon>Bacteroidota</taxon>
        <taxon>Sphingobacteriia</taxon>
        <taxon>Sphingobacteriales</taxon>
        <taxon>Sphingobacteriaceae</taxon>
        <taxon>Sphingobacterium</taxon>
    </lineage>
</organism>
<protein>
    <recommendedName>
        <fullName evidence="3">CCDC81-like prokaryotic HU domain-containing protein</fullName>
    </recommendedName>
</protein>
<sequence length="318" mass="36059">MKENNTYNEELGGNNLPDSLRVNPFLTPKNFFEEQGQQILSQTFIQIDNVSDSKYATALNIPEGYFETLSDSIFTKISEQNIRDKVSEEGFTIPNDYFTQSHLDIEANISEQNLRSSVSTINFQVPSDYFETFENQLFTKLSERKLIDNVGKENGFAIPENYFEESNNSIEANVLAYKWKSEISNEDFYVPVGYFNELTDGILAKTSDLTKQEGTIITLPKRINWKKYSAAAAIVLTVGIGSYFGFKYNNLTSNTLVATDVNLQNVSDEEIISYLAQVSDGADLIHLAEYASDTTEETTQLDSEIDSEEIEEYLNYML</sequence>
<dbReference type="RefSeq" id="WP_225554239.1">
    <property type="nucleotide sequence ID" value="NZ_JADEYP010000024.1"/>
</dbReference>
<keyword evidence="2" id="KW-1185">Reference proteome</keyword>
<name>A0ABS7Z748_9SPHI</name>